<dbReference type="GO" id="GO:0005794">
    <property type="term" value="C:Golgi apparatus"/>
    <property type="evidence" value="ECO:0007669"/>
    <property type="project" value="TreeGrafter"/>
</dbReference>
<sequence length="374" mass="42396">HLNSLSSLWISCLKDYAKLKVENLNSITELELDGNLLNFSQLIFPFYESGFISILNAINVLIEEKHPITLNSLQYKCLNSSQGINKTFHIIFGLAFQVISCPFSDSTLICISTISNLLNESIVKSEIDKKFQKFFVFIYFTFILDILTTETENAPKALLSLRSLLESINPELKKKCSSNFNVLFKSNLSTRNIVLASVIYLSNGVTNKTAMESLLNLKKVELSNPDSEIITLIFQSIRSLFSLSLKENLSSISTYYIANLMPVLCNMQHYQQEVFKTISTVYNIYPRKTQYRILLGEQFLSLFLPVSSSMLQGNNTDFVVPQLLTWAASHPAAFKSALNMLNEQSKISIENAFKVHLMKKHEDSQPSIQLKSSF</sequence>
<organism evidence="2 3">
    <name type="scientific">Rozella allomycis (strain CSF55)</name>
    <dbReference type="NCBI Taxonomy" id="988480"/>
    <lineage>
        <taxon>Eukaryota</taxon>
        <taxon>Fungi</taxon>
        <taxon>Fungi incertae sedis</taxon>
        <taxon>Cryptomycota</taxon>
        <taxon>Cryptomycota incertae sedis</taxon>
        <taxon>Rozella</taxon>
    </lineage>
</organism>
<evidence type="ECO:0000259" key="1">
    <source>
        <dbReference type="Pfam" id="PF25808"/>
    </source>
</evidence>
<dbReference type="GO" id="GO:0008104">
    <property type="term" value="P:intracellular protein localization"/>
    <property type="evidence" value="ECO:0007669"/>
    <property type="project" value="TreeGrafter"/>
</dbReference>
<dbReference type="GO" id="GO:0016020">
    <property type="term" value="C:membrane"/>
    <property type="evidence" value="ECO:0007669"/>
    <property type="project" value="TreeGrafter"/>
</dbReference>
<feature type="domain" description="LAA1-like C-terminal TPR repeats" evidence="1">
    <location>
        <begin position="226"/>
        <end position="359"/>
    </location>
</feature>
<dbReference type="GO" id="GO:0042147">
    <property type="term" value="P:retrograde transport, endosome to Golgi"/>
    <property type="evidence" value="ECO:0007669"/>
    <property type="project" value="TreeGrafter"/>
</dbReference>
<dbReference type="Pfam" id="PF25808">
    <property type="entry name" value="TPR_LAA1_C"/>
    <property type="match status" value="1"/>
</dbReference>
<evidence type="ECO:0000313" key="3">
    <source>
        <dbReference type="Proteomes" id="UP000281549"/>
    </source>
</evidence>
<dbReference type="GO" id="GO:0005829">
    <property type="term" value="C:cytosol"/>
    <property type="evidence" value="ECO:0007669"/>
    <property type="project" value="GOC"/>
</dbReference>
<dbReference type="InterPro" id="IPR040108">
    <property type="entry name" value="Laa1/Sip1/HEATR5"/>
</dbReference>
<dbReference type="GO" id="GO:0006897">
    <property type="term" value="P:endocytosis"/>
    <property type="evidence" value="ECO:0007669"/>
    <property type="project" value="TreeGrafter"/>
</dbReference>
<dbReference type="AlphaFoldDB" id="A0A4V1IZ88"/>
<dbReference type="GO" id="GO:0030139">
    <property type="term" value="C:endocytic vesicle"/>
    <property type="evidence" value="ECO:0007669"/>
    <property type="project" value="TreeGrafter"/>
</dbReference>
<proteinExistence type="predicted"/>
<gene>
    <name evidence="2" type="ORF">ROZALSC1DRAFT_24432</name>
</gene>
<dbReference type="Proteomes" id="UP000281549">
    <property type="component" value="Unassembled WGS sequence"/>
</dbReference>
<evidence type="ECO:0000313" key="2">
    <source>
        <dbReference type="EMBL" id="RKP17209.1"/>
    </source>
</evidence>
<name>A0A4V1IZ88_ROZAC</name>
<accession>A0A4V1IZ88</accession>
<dbReference type="EMBL" id="ML005963">
    <property type="protein sequence ID" value="RKP17209.1"/>
    <property type="molecule type" value="Genomic_DNA"/>
</dbReference>
<protein>
    <recommendedName>
        <fullName evidence="1">LAA1-like C-terminal TPR repeats domain-containing protein</fullName>
    </recommendedName>
</protein>
<dbReference type="PANTHER" id="PTHR21663:SF0">
    <property type="entry name" value="HEAT REPEAT-CONTAINING PROTEIN 5B"/>
    <property type="match status" value="1"/>
</dbReference>
<reference evidence="3" key="1">
    <citation type="journal article" date="2018" name="Nat. Microbiol.">
        <title>Leveraging single-cell genomics to expand the fungal tree of life.</title>
        <authorList>
            <person name="Ahrendt S.R."/>
            <person name="Quandt C.A."/>
            <person name="Ciobanu D."/>
            <person name="Clum A."/>
            <person name="Salamov A."/>
            <person name="Andreopoulos B."/>
            <person name="Cheng J.F."/>
            <person name="Woyke T."/>
            <person name="Pelin A."/>
            <person name="Henrissat B."/>
            <person name="Reynolds N.K."/>
            <person name="Benny G.L."/>
            <person name="Smith M.E."/>
            <person name="James T.Y."/>
            <person name="Grigoriev I.V."/>
        </authorList>
    </citation>
    <scope>NUCLEOTIDE SEQUENCE [LARGE SCALE GENOMIC DNA]</scope>
    <source>
        <strain evidence="3">CSF55</strain>
    </source>
</reference>
<feature type="non-terminal residue" evidence="2">
    <location>
        <position position="1"/>
    </location>
</feature>
<dbReference type="PANTHER" id="PTHR21663">
    <property type="entry name" value="HYPOTHETICAL HEAT DOMAIN-CONTAINING"/>
    <property type="match status" value="1"/>
</dbReference>
<dbReference type="InterPro" id="IPR057981">
    <property type="entry name" value="TPR_LAA1-like_C"/>
</dbReference>